<evidence type="ECO:0000313" key="2">
    <source>
        <dbReference type="EMBL" id="KAK1644088.1"/>
    </source>
</evidence>
<feature type="region of interest" description="Disordered" evidence="1">
    <location>
        <begin position="1"/>
        <end position="33"/>
    </location>
</feature>
<comment type="caution">
    <text evidence="2">The sequence shown here is derived from an EMBL/GenBank/DDBJ whole genome shotgun (WGS) entry which is preliminary data.</text>
</comment>
<feature type="compositionally biased region" description="Acidic residues" evidence="1">
    <location>
        <begin position="163"/>
        <end position="216"/>
    </location>
</feature>
<keyword evidence="3" id="KW-1185">Reference proteome</keyword>
<feature type="region of interest" description="Disordered" evidence="1">
    <location>
        <begin position="487"/>
        <end position="512"/>
    </location>
</feature>
<feature type="compositionally biased region" description="Basic residues" evidence="1">
    <location>
        <begin position="243"/>
        <end position="253"/>
    </location>
</feature>
<feature type="compositionally biased region" description="Basic and acidic residues" evidence="1">
    <location>
        <begin position="1"/>
        <end position="11"/>
    </location>
</feature>
<feature type="compositionally biased region" description="Polar residues" evidence="1">
    <location>
        <begin position="495"/>
        <end position="512"/>
    </location>
</feature>
<feature type="compositionally biased region" description="Basic and acidic residues" evidence="1">
    <location>
        <begin position="266"/>
        <end position="296"/>
    </location>
</feature>
<dbReference type="EMBL" id="JAUUTY010000004">
    <property type="protein sequence ID" value="KAK1644088.1"/>
    <property type="molecule type" value="Genomic_DNA"/>
</dbReference>
<feature type="compositionally biased region" description="Polar residues" evidence="1">
    <location>
        <begin position="325"/>
        <end position="358"/>
    </location>
</feature>
<feature type="compositionally biased region" description="Basic and acidic residues" evidence="1">
    <location>
        <begin position="303"/>
        <end position="312"/>
    </location>
</feature>
<proteinExistence type="predicted"/>
<feature type="compositionally biased region" description="Basic and acidic residues" evidence="1">
    <location>
        <begin position="363"/>
        <end position="379"/>
    </location>
</feature>
<sequence length="669" mass="75069">MEIGEATEKNVRARPGRSGPSARNRKGPNSGPCGLSLCLPAKARGRASGGLEPWKESSFPCKILYLDSLVVDEPVATDEECPIRAASWNDRLIQNVMRKDSKGNGEFGKLRKKRKIAVIVGELCTDISNRLGTFVESFANLMDEEQGGSRKRQRNDKVVHDEDVCDDEGVDDNNAERESEEDSDGEDDDDDDTREDDDDDTREDEDDDNREDEDDPDGRNDNHSTGTGEDEQHEDPASNLHPPPRRSARITPKKPHDGPSSNLRKRVCDNVDDNNRGDEVDNNREVEDDADVRSDNHSTGGRGEYEQVKHSADYSQPAPRRSARLTPQKSNDAPSSNLKKMPSDNETSSDDLSIQGLIQSIRRRAEQERSTQLHTNQEHDNDDAPNVSDCSPFYELRELVGSEIRREIDIPYIEPPQIFDKEPHLYAKEVFMSVIQKDKQSTLESDPPLTTFGSDEAIQKLTAECFNVHRLDIQGADQKQKTFRQKQVVHRERPVQNQKKSRLSANDTGKSTIPVTLQTEPEAVKKHAPLPQGIPANREATCPTRKTCPPPEPKITNLDEVTRKRAMLARAPDAPSFDLGFDSPAKIDTNTPYSFGITPVDLDAERFGSEVDDWDEATWKEACEAVDKVEKEKKYKEQRTTDNSTVLIGSGFKTPVTTVNNHYKRWGIC</sequence>
<feature type="region of interest" description="Disordered" evidence="1">
    <location>
        <begin position="528"/>
        <end position="554"/>
    </location>
</feature>
<name>A0AAD8W5M1_LOLMU</name>
<organism evidence="2 3">
    <name type="scientific">Lolium multiflorum</name>
    <name type="common">Italian ryegrass</name>
    <name type="synonym">Lolium perenne subsp. multiflorum</name>
    <dbReference type="NCBI Taxonomy" id="4521"/>
    <lineage>
        <taxon>Eukaryota</taxon>
        <taxon>Viridiplantae</taxon>
        <taxon>Streptophyta</taxon>
        <taxon>Embryophyta</taxon>
        <taxon>Tracheophyta</taxon>
        <taxon>Spermatophyta</taxon>
        <taxon>Magnoliopsida</taxon>
        <taxon>Liliopsida</taxon>
        <taxon>Poales</taxon>
        <taxon>Poaceae</taxon>
        <taxon>BOP clade</taxon>
        <taxon>Pooideae</taxon>
        <taxon>Poodae</taxon>
        <taxon>Poeae</taxon>
        <taxon>Poeae Chloroplast Group 2 (Poeae type)</taxon>
        <taxon>Loliodinae</taxon>
        <taxon>Loliinae</taxon>
        <taxon>Lolium</taxon>
    </lineage>
</organism>
<gene>
    <name evidence="2" type="ORF">QYE76_061893</name>
</gene>
<feature type="region of interest" description="Disordered" evidence="1">
    <location>
        <begin position="144"/>
        <end position="390"/>
    </location>
</feature>
<dbReference type="AlphaFoldDB" id="A0AAD8W5M1"/>
<evidence type="ECO:0000256" key="1">
    <source>
        <dbReference type="SAM" id="MobiDB-lite"/>
    </source>
</evidence>
<reference evidence="2" key="1">
    <citation type="submission" date="2023-07" db="EMBL/GenBank/DDBJ databases">
        <title>A chromosome-level genome assembly of Lolium multiflorum.</title>
        <authorList>
            <person name="Chen Y."/>
            <person name="Copetti D."/>
            <person name="Kolliker R."/>
            <person name="Studer B."/>
        </authorList>
    </citation>
    <scope>NUCLEOTIDE SEQUENCE</scope>
    <source>
        <strain evidence="2">02402/16</strain>
        <tissue evidence="2">Leaf</tissue>
    </source>
</reference>
<accession>A0AAD8W5M1</accession>
<protein>
    <submittedName>
        <fullName evidence="2">Uncharacterized protein</fullName>
    </submittedName>
</protein>
<dbReference type="Proteomes" id="UP001231189">
    <property type="component" value="Unassembled WGS sequence"/>
</dbReference>
<evidence type="ECO:0000313" key="3">
    <source>
        <dbReference type="Proteomes" id="UP001231189"/>
    </source>
</evidence>